<evidence type="ECO:0000256" key="1">
    <source>
        <dbReference type="ARBA" id="ARBA00004496"/>
    </source>
</evidence>
<comment type="subcellular location">
    <subcellularLocation>
        <location evidence="1">Cytoplasm</location>
    </subcellularLocation>
</comment>
<evidence type="ECO:0000256" key="4">
    <source>
        <dbReference type="ARBA" id="ARBA00022960"/>
    </source>
</evidence>
<dbReference type="Proteomes" id="UP000184079">
    <property type="component" value="Unassembled WGS sequence"/>
</dbReference>
<proteinExistence type="predicted"/>
<dbReference type="NCBIfam" id="TIGR03544">
    <property type="entry name" value="DivI1A_domain"/>
    <property type="match status" value="1"/>
</dbReference>
<evidence type="ECO:0000256" key="2">
    <source>
        <dbReference type="ARBA" id="ARBA00022490"/>
    </source>
</evidence>
<evidence type="ECO:0000313" key="9">
    <source>
        <dbReference type="Proteomes" id="UP000184079"/>
    </source>
</evidence>
<organism evidence="8 9">
    <name type="scientific">Virgibacillus chiguensis</name>
    <dbReference type="NCBI Taxonomy" id="411959"/>
    <lineage>
        <taxon>Bacteria</taxon>
        <taxon>Bacillati</taxon>
        <taxon>Bacillota</taxon>
        <taxon>Bacilli</taxon>
        <taxon>Bacillales</taxon>
        <taxon>Bacillaceae</taxon>
        <taxon>Virgibacillus</taxon>
    </lineage>
</organism>
<protein>
    <submittedName>
        <fullName evidence="8">DivIVA domain-containing protein</fullName>
    </submittedName>
</protein>
<keyword evidence="3" id="KW-0132">Cell division</keyword>
<dbReference type="Gene3D" id="6.10.250.660">
    <property type="match status" value="1"/>
</dbReference>
<dbReference type="AlphaFoldDB" id="A0A1M5LD92"/>
<keyword evidence="6" id="KW-0131">Cell cycle</keyword>
<dbReference type="OrthoDB" id="389699at2"/>
<dbReference type="GO" id="GO:0051301">
    <property type="term" value="P:cell division"/>
    <property type="evidence" value="ECO:0007669"/>
    <property type="project" value="UniProtKB-KW"/>
</dbReference>
<keyword evidence="5" id="KW-0175">Coiled coil</keyword>
<reference evidence="9" key="1">
    <citation type="submission" date="2016-11" db="EMBL/GenBank/DDBJ databases">
        <authorList>
            <person name="Varghese N."/>
            <person name="Submissions S."/>
        </authorList>
    </citation>
    <scope>NUCLEOTIDE SEQUENCE [LARGE SCALE GENOMIC DNA]</scope>
    <source>
        <strain evidence="9">CGMCC 1.6496</strain>
    </source>
</reference>
<dbReference type="Pfam" id="PF05103">
    <property type="entry name" value="DivIVA"/>
    <property type="match status" value="1"/>
</dbReference>
<dbReference type="InterPro" id="IPR019933">
    <property type="entry name" value="DivIVA_domain"/>
</dbReference>
<dbReference type="PANTHER" id="PTHR35794:SF1">
    <property type="entry name" value="CELL CYCLE PROTEIN GPSB"/>
    <property type="match status" value="1"/>
</dbReference>
<feature type="region of interest" description="Disordered" evidence="7">
    <location>
        <begin position="55"/>
        <end position="74"/>
    </location>
</feature>
<evidence type="ECO:0000256" key="7">
    <source>
        <dbReference type="SAM" id="MobiDB-lite"/>
    </source>
</evidence>
<dbReference type="PIRSF" id="PIRSF029938">
    <property type="entry name" value="UCP029938"/>
    <property type="match status" value="1"/>
</dbReference>
<keyword evidence="9" id="KW-1185">Reference proteome</keyword>
<name>A0A1M5LD92_9BACI</name>
<evidence type="ECO:0000256" key="5">
    <source>
        <dbReference type="ARBA" id="ARBA00023054"/>
    </source>
</evidence>
<evidence type="ECO:0000256" key="3">
    <source>
        <dbReference type="ARBA" id="ARBA00022618"/>
    </source>
</evidence>
<dbReference type="RefSeq" id="WP_073004098.1">
    <property type="nucleotide sequence ID" value="NZ_FQXD01000001.1"/>
</dbReference>
<keyword evidence="4" id="KW-0133">Cell shape</keyword>
<dbReference type="NCBIfam" id="NF010725">
    <property type="entry name" value="PRK14127.1"/>
    <property type="match status" value="1"/>
</dbReference>
<dbReference type="EMBL" id="FQXD01000001">
    <property type="protein sequence ID" value="SHG62930.1"/>
    <property type="molecule type" value="Genomic_DNA"/>
</dbReference>
<sequence>MSMNQVHLTSKDILDKDFKTAMRGYNQEEVDEFLDLIIQDYDLFKQEINRLQQENEQLRKTSSEKPKARSVQTAPNHQVNYDVLKRLSNLEKAVFGKKFADSEG</sequence>
<dbReference type="GO" id="GO:0005737">
    <property type="term" value="C:cytoplasm"/>
    <property type="evidence" value="ECO:0007669"/>
    <property type="project" value="UniProtKB-SubCell"/>
</dbReference>
<gene>
    <name evidence="8" type="ORF">SAMN05421807_10189</name>
</gene>
<feature type="compositionally biased region" description="Basic and acidic residues" evidence="7">
    <location>
        <begin position="56"/>
        <end position="67"/>
    </location>
</feature>
<dbReference type="PANTHER" id="PTHR35794">
    <property type="entry name" value="CELL DIVISION PROTEIN DIVIVA"/>
    <property type="match status" value="1"/>
</dbReference>
<evidence type="ECO:0000313" key="8">
    <source>
        <dbReference type="EMBL" id="SHG62930.1"/>
    </source>
</evidence>
<accession>A0A1M5LD92</accession>
<dbReference type="InterPro" id="IPR007793">
    <property type="entry name" value="DivIVA_fam"/>
</dbReference>
<evidence type="ECO:0000256" key="6">
    <source>
        <dbReference type="ARBA" id="ARBA00023306"/>
    </source>
</evidence>
<dbReference type="InterPro" id="IPR011229">
    <property type="entry name" value="Cell_cycle_GpsB"/>
</dbReference>
<dbReference type="GO" id="GO:0008360">
    <property type="term" value="P:regulation of cell shape"/>
    <property type="evidence" value="ECO:0007669"/>
    <property type="project" value="UniProtKB-KW"/>
</dbReference>
<keyword evidence="2" id="KW-0963">Cytoplasm</keyword>